<dbReference type="InterPro" id="IPR001296">
    <property type="entry name" value="Glyco_trans_1"/>
</dbReference>
<dbReference type="Pfam" id="PF00534">
    <property type="entry name" value="Glycos_transf_1"/>
    <property type="match status" value="1"/>
</dbReference>
<dbReference type="EMBL" id="CP119311">
    <property type="protein sequence ID" value="WEK36532.1"/>
    <property type="molecule type" value="Genomic_DNA"/>
</dbReference>
<dbReference type="EC" id="2.4.-.-" evidence="3"/>
<sequence>MRILFFTRVFGGVTTTFIRNEIDFLTKENDFLYLCQQMDGNPADYPYVRQIPFTENRLIKKIRWKLWQWDRLCSFVNPAYGRKVKALLSEFRPDVIHCHFAYEAIALLDNIAIDQYKVVLHFHGYDASQMIRKKSYIRKLRSILKHPNVYAVSVNRFFIQQLSALLNIPPSRFLLLHCGVDTTLFSPGGNSTEKKERLFVQVSSLALKKGHEFTLKAFALFTQRNPGLNSRLILTGDGSRKEILSRLALELGIADRVEFTGNVDPLTAVSLLRKADVFLHHSITPPNGDMEGIPTAIMEAMAVELPIVSTIHSGIPELVEEGVNGYLVPEKEVEQYALRMEDALKIGRLPANRQKIEAYFNKINHNQDLYRFYSTLTGA</sequence>
<reference evidence="3" key="1">
    <citation type="submission" date="2023-03" db="EMBL/GenBank/DDBJ databases">
        <title>Andean soil-derived lignocellulolytic bacterial consortium as a source of novel taxa and putative plastic-active enzymes.</title>
        <authorList>
            <person name="Diaz-Garcia L."/>
            <person name="Chuvochina M."/>
            <person name="Feuerriegel G."/>
            <person name="Bunk B."/>
            <person name="Sproer C."/>
            <person name="Streit W.R."/>
            <person name="Rodriguez L.M."/>
            <person name="Overmann J."/>
            <person name="Jimenez D.J."/>
        </authorList>
    </citation>
    <scope>NUCLEOTIDE SEQUENCE</scope>
    <source>
        <strain evidence="3">MAG 7</strain>
    </source>
</reference>
<dbReference type="InterPro" id="IPR028098">
    <property type="entry name" value="Glyco_trans_4-like_N"/>
</dbReference>
<dbReference type="Proteomes" id="UP001220610">
    <property type="component" value="Chromosome"/>
</dbReference>
<dbReference type="InterPro" id="IPR050194">
    <property type="entry name" value="Glycosyltransferase_grp1"/>
</dbReference>
<evidence type="ECO:0000259" key="1">
    <source>
        <dbReference type="Pfam" id="PF00534"/>
    </source>
</evidence>
<accession>A0AAJ6BHR5</accession>
<feature type="domain" description="Glycosyltransferase subfamily 4-like N-terminal" evidence="2">
    <location>
        <begin position="76"/>
        <end position="183"/>
    </location>
</feature>
<evidence type="ECO:0000259" key="2">
    <source>
        <dbReference type="Pfam" id="PF13439"/>
    </source>
</evidence>
<feature type="domain" description="Glycosyl transferase family 1" evidence="1">
    <location>
        <begin position="192"/>
        <end position="352"/>
    </location>
</feature>
<organism evidence="3 4">
    <name type="scientific">Candidatus Pseudobacter hemicellulosilyticus</name>
    <dbReference type="NCBI Taxonomy" id="3121375"/>
    <lineage>
        <taxon>Bacteria</taxon>
        <taxon>Pseudomonadati</taxon>
        <taxon>Bacteroidota</taxon>
        <taxon>Chitinophagia</taxon>
        <taxon>Chitinophagales</taxon>
        <taxon>Chitinophagaceae</taxon>
        <taxon>Pseudobacter</taxon>
    </lineage>
</organism>
<dbReference type="AlphaFoldDB" id="A0AAJ6BHR5"/>
<gene>
    <name evidence="3" type="ORF">P0Y53_03385</name>
</gene>
<dbReference type="Gene3D" id="3.40.50.2000">
    <property type="entry name" value="Glycogen Phosphorylase B"/>
    <property type="match status" value="2"/>
</dbReference>
<dbReference type="Pfam" id="PF13439">
    <property type="entry name" value="Glyco_transf_4"/>
    <property type="match status" value="1"/>
</dbReference>
<dbReference type="PANTHER" id="PTHR45947:SF14">
    <property type="entry name" value="SLL1723 PROTEIN"/>
    <property type="match status" value="1"/>
</dbReference>
<dbReference type="GO" id="GO:0016757">
    <property type="term" value="F:glycosyltransferase activity"/>
    <property type="evidence" value="ECO:0007669"/>
    <property type="project" value="UniProtKB-KW"/>
</dbReference>
<evidence type="ECO:0000313" key="3">
    <source>
        <dbReference type="EMBL" id="WEK36532.1"/>
    </source>
</evidence>
<evidence type="ECO:0000313" key="4">
    <source>
        <dbReference type="Proteomes" id="UP001220610"/>
    </source>
</evidence>
<proteinExistence type="predicted"/>
<keyword evidence="3" id="KW-0328">Glycosyltransferase</keyword>
<protein>
    <submittedName>
        <fullName evidence="3">Glycosyltransferase</fullName>
        <ecNumber evidence="3">2.4.-.-</ecNumber>
    </submittedName>
</protein>
<keyword evidence="3" id="KW-0808">Transferase</keyword>
<name>A0AAJ6BHR5_9BACT</name>
<dbReference type="PANTHER" id="PTHR45947">
    <property type="entry name" value="SULFOQUINOVOSYL TRANSFERASE SQD2"/>
    <property type="match status" value="1"/>
</dbReference>
<dbReference type="SUPFAM" id="SSF53756">
    <property type="entry name" value="UDP-Glycosyltransferase/glycogen phosphorylase"/>
    <property type="match status" value="1"/>
</dbReference>